<name>A0A239VC88_9MICO</name>
<evidence type="ECO:0008006" key="4">
    <source>
        <dbReference type="Google" id="ProtNLM"/>
    </source>
</evidence>
<dbReference type="EMBL" id="LT906453">
    <property type="protein sequence ID" value="SNV19785.1"/>
    <property type="molecule type" value="Genomic_DNA"/>
</dbReference>
<feature type="transmembrane region" description="Helical" evidence="1">
    <location>
        <begin position="205"/>
        <end position="229"/>
    </location>
</feature>
<dbReference type="GeneID" id="63459067"/>
<dbReference type="KEGG" id="dco:SAMEA4475696_0812"/>
<keyword evidence="1" id="KW-1133">Transmembrane helix</keyword>
<feature type="transmembrane region" description="Helical" evidence="1">
    <location>
        <begin position="249"/>
        <end position="272"/>
    </location>
</feature>
<protein>
    <recommendedName>
        <fullName evidence="4">FtsX-like permease family</fullName>
    </recommendedName>
</protein>
<organism evidence="2 3">
    <name type="scientific">Dermatophilus congolensis</name>
    <dbReference type="NCBI Taxonomy" id="1863"/>
    <lineage>
        <taxon>Bacteria</taxon>
        <taxon>Bacillati</taxon>
        <taxon>Actinomycetota</taxon>
        <taxon>Actinomycetes</taxon>
        <taxon>Micrococcales</taxon>
        <taxon>Dermatophilaceae</taxon>
        <taxon>Dermatophilus</taxon>
    </lineage>
</organism>
<reference evidence="2 3" key="1">
    <citation type="submission" date="2017-06" db="EMBL/GenBank/DDBJ databases">
        <authorList>
            <consortium name="Pathogen Informatics"/>
        </authorList>
    </citation>
    <scope>NUCLEOTIDE SEQUENCE [LARGE SCALE GENOMIC DNA]</scope>
    <source>
        <strain evidence="2 3">NCTC13039</strain>
    </source>
</reference>
<evidence type="ECO:0000313" key="2">
    <source>
        <dbReference type="EMBL" id="SNV19785.1"/>
    </source>
</evidence>
<dbReference type="Proteomes" id="UP000242637">
    <property type="component" value="Chromosome 1"/>
</dbReference>
<keyword evidence="1" id="KW-0472">Membrane</keyword>
<gene>
    <name evidence="2" type="ORF">SAMEA4475696_00812</name>
</gene>
<keyword evidence="3" id="KW-1185">Reference proteome</keyword>
<accession>A0A239VC88</accession>
<feature type="transmembrane region" description="Helical" evidence="1">
    <location>
        <begin position="284"/>
        <end position="301"/>
    </location>
</feature>
<dbReference type="RefSeq" id="WP_028327795.1">
    <property type="nucleotide sequence ID" value="NZ_LT906453.1"/>
</dbReference>
<proteinExistence type="predicted"/>
<keyword evidence="1" id="KW-0812">Transmembrane</keyword>
<evidence type="ECO:0000313" key="3">
    <source>
        <dbReference type="Proteomes" id="UP000242637"/>
    </source>
</evidence>
<dbReference type="AlphaFoldDB" id="A0A239VC88"/>
<evidence type="ECO:0000256" key="1">
    <source>
        <dbReference type="SAM" id="Phobius"/>
    </source>
</evidence>
<sequence length="329" mass="35049">MTWHKRLVLGVIAVIALALVTGTLLFKEHHTLTFAEGNKLHTLTAFEAHGVAAELLARATPEDDLSVFAPLPGERDITTAQAVATTDAAQLPISTYMGRLPRPDESGVALVGSHVATTVDHAGRETVTYQGNTYPVIGRLGRTPESQQRNSALVFDRGLFTSSPQPLILDGSYAATAFARTYPNRQRRAAPLTLRVSSGTYSVPMLAAVGITGLVTLAAWGIIASRMFIHHGRKLSRGGRSYSSVLTRFFTEIATILGAAALFLAIALMAVFGTDGIPADLAPMWGLAGLVAAGLGMADCSRRICQSSPGKHVRLAWPQQFPSRGRTAH</sequence>